<reference evidence="3" key="1">
    <citation type="submission" date="2023-07" db="EMBL/GenBank/DDBJ databases">
        <title>Functional and genomic diversity of the sorghum phyllosphere microbiome.</title>
        <authorList>
            <person name="Shade A."/>
        </authorList>
    </citation>
    <scope>NUCLEOTIDE SEQUENCE [LARGE SCALE GENOMIC DNA]</scope>
    <source>
        <strain evidence="3">SORGH_AS_0422</strain>
    </source>
</reference>
<dbReference type="PANTHER" id="PTHR43102:SF2">
    <property type="entry name" value="GAF DOMAIN-CONTAINING PROTEIN"/>
    <property type="match status" value="1"/>
</dbReference>
<dbReference type="EMBL" id="JAVLVU010000001">
    <property type="protein sequence ID" value="MDT3402532.1"/>
    <property type="molecule type" value="Genomic_DNA"/>
</dbReference>
<dbReference type="SUPFAM" id="SSF55781">
    <property type="entry name" value="GAF domain-like"/>
    <property type="match status" value="1"/>
</dbReference>
<feature type="domain" description="PAC" evidence="1">
    <location>
        <begin position="246"/>
        <end position="298"/>
    </location>
</feature>
<organism evidence="2 3">
    <name type="scientific">Mucilaginibacter terrae</name>
    <dbReference type="NCBI Taxonomy" id="1955052"/>
    <lineage>
        <taxon>Bacteria</taxon>
        <taxon>Pseudomonadati</taxon>
        <taxon>Bacteroidota</taxon>
        <taxon>Sphingobacteriia</taxon>
        <taxon>Sphingobacteriales</taxon>
        <taxon>Sphingobacteriaceae</taxon>
        <taxon>Mucilaginibacter</taxon>
    </lineage>
</organism>
<gene>
    <name evidence="2" type="ORF">QE417_001604</name>
</gene>
<dbReference type="SUPFAM" id="SSF47384">
    <property type="entry name" value="Homodimeric domain of signal transducing histidine kinase"/>
    <property type="match status" value="1"/>
</dbReference>
<dbReference type="PROSITE" id="PS50113">
    <property type="entry name" value="PAC"/>
    <property type="match status" value="1"/>
</dbReference>
<dbReference type="InterPro" id="IPR003018">
    <property type="entry name" value="GAF"/>
</dbReference>
<dbReference type="PANTHER" id="PTHR43102">
    <property type="entry name" value="SLR1143 PROTEIN"/>
    <property type="match status" value="1"/>
</dbReference>
<evidence type="ECO:0000259" key="1">
    <source>
        <dbReference type="PROSITE" id="PS50113"/>
    </source>
</evidence>
<dbReference type="SUPFAM" id="SSF55785">
    <property type="entry name" value="PYP-like sensor domain (PAS domain)"/>
    <property type="match status" value="1"/>
</dbReference>
<keyword evidence="3" id="KW-1185">Reference proteome</keyword>
<accession>A0ABU3GU90</accession>
<evidence type="ECO:0000313" key="2">
    <source>
        <dbReference type="EMBL" id="MDT3402532.1"/>
    </source>
</evidence>
<evidence type="ECO:0000313" key="3">
    <source>
        <dbReference type="Proteomes" id="UP001258315"/>
    </source>
</evidence>
<dbReference type="Pfam" id="PF01590">
    <property type="entry name" value="GAF"/>
    <property type="match status" value="1"/>
</dbReference>
<dbReference type="Gene3D" id="1.10.287.130">
    <property type="match status" value="1"/>
</dbReference>
<sequence length="376" mass="42719">MPYNGLNKIRSMERFLDLNISREDELQNIVTLAAETCQVPAAFLVLGEDGKIVQHSKFGTLAEHIAVENSLLDINLNDKQVTVIEDLQLHTELATHPLVKGTPHFRFYAGIPLTTYDGKTIGALYVLGVEAKKLSERRKRMLELLSRQAVTMVEFEMSIDVLREQFMEAKNSENKLRSFFESSKSSHLLIGLNMEVITFNKTFHDIAYMLFGKSITAGVKATDFIYPPYIADFEKNVQIALNGESFSGERQVKFKDLDPMWVKISYNPTYNSDGNIIGVSFNSTDITQRKQNEQKILEQNEALRKIAFMQSHQLRKPVASILGLMNLLKLEETEGNSGILKMMEQTVLELDETIHDIVKSTETSSQLDHIPKDYTF</sequence>
<dbReference type="InterPro" id="IPR013656">
    <property type="entry name" value="PAS_4"/>
</dbReference>
<dbReference type="Proteomes" id="UP001258315">
    <property type="component" value="Unassembled WGS sequence"/>
</dbReference>
<dbReference type="Gene3D" id="3.30.450.40">
    <property type="match status" value="1"/>
</dbReference>
<dbReference type="InterPro" id="IPR029016">
    <property type="entry name" value="GAF-like_dom_sf"/>
</dbReference>
<dbReference type="InterPro" id="IPR036097">
    <property type="entry name" value="HisK_dim/P_sf"/>
</dbReference>
<proteinExistence type="predicted"/>
<dbReference type="Pfam" id="PF08448">
    <property type="entry name" value="PAS_4"/>
    <property type="match status" value="1"/>
</dbReference>
<dbReference type="NCBIfam" id="TIGR00229">
    <property type="entry name" value="sensory_box"/>
    <property type="match status" value="1"/>
</dbReference>
<dbReference type="InterPro" id="IPR000014">
    <property type="entry name" value="PAS"/>
</dbReference>
<comment type="caution">
    <text evidence="2">The sequence shown here is derived from an EMBL/GenBank/DDBJ whole genome shotgun (WGS) entry which is preliminary data.</text>
</comment>
<name>A0ABU3GU90_9SPHI</name>
<dbReference type="InterPro" id="IPR000700">
    <property type="entry name" value="PAS-assoc_C"/>
</dbReference>
<dbReference type="InterPro" id="IPR035965">
    <property type="entry name" value="PAS-like_dom_sf"/>
</dbReference>
<dbReference type="CDD" id="cd00130">
    <property type="entry name" value="PAS"/>
    <property type="match status" value="1"/>
</dbReference>
<protein>
    <submittedName>
        <fullName evidence="2">PAS domain S-box-containing protein</fullName>
    </submittedName>
</protein>
<dbReference type="Gene3D" id="3.30.450.20">
    <property type="entry name" value="PAS domain"/>
    <property type="match status" value="1"/>
</dbReference>